<dbReference type="Proteomes" id="UP000053240">
    <property type="component" value="Unassembled WGS sequence"/>
</dbReference>
<evidence type="ECO:0000313" key="1">
    <source>
        <dbReference type="EMBL" id="KPJ20861.1"/>
    </source>
</evidence>
<sequence>MKSFQTTYQSEEAAGFLKKTWEADYQTNGLISGIFVGSEPVWATNMKRALAINFQMKKESGTYGNYEVSQLIN</sequence>
<comment type="caution">
    <text evidence="1">The sequence shown here is derived from an EMBL/GenBank/DDBJ whole genome shotgun (WGS) entry which is preliminary data.</text>
</comment>
<dbReference type="Gene3D" id="2.30.230.10">
    <property type="entry name" value="Lipovitellin, beta-sheet shell regions, chain A"/>
    <property type="match status" value="1"/>
</dbReference>
<accession>A0A0N0PF60</accession>
<dbReference type="AlphaFoldDB" id="A0A0N0PF60"/>
<dbReference type="GO" id="GO:0005319">
    <property type="term" value="F:lipid transporter activity"/>
    <property type="evidence" value="ECO:0007669"/>
    <property type="project" value="InterPro"/>
</dbReference>
<name>A0A0N0PF60_PAPMA</name>
<proteinExistence type="predicted"/>
<reference evidence="1 2" key="1">
    <citation type="journal article" date="2015" name="Nat. Commun.">
        <title>Outbred genome sequencing and CRISPR/Cas9 gene editing in butterflies.</title>
        <authorList>
            <person name="Li X."/>
            <person name="Fan D."/>
            <person name="Zhang W."/>
            <person name="Liu G."/>
            <person name="Zhang L."/>
            <person name="Zhao L."/>
            <person name="Fang X."/>
            <person name="Chen L."/>
            <person name="Dong Y."/>
            <person name="Chen Y."/>
            <person name="Ding Y."/>
            <person name="Zhao R."/>
            <person name="Feng M."/>
            <person name="Zhu Y."/>
            <person name="Feng Y."/>
            <person name="Jiang X."/>
            <person name="Zhu D."/>
            <person name="Xiang H."/>
            <person name="Feng X."/>
            <person name="Li S."/>
            <person name="Wang J."/>
            <person name="Zhang G."/>
            <person name="Kronforst M.R."/>
            <person name="Wang W."/>
        </authorList>
    </citation>
    <scope>NUCLEOTIDE SEQUENCE [LARGE SCALE GENOMIC DNA]</scope>
    <source>
        <strain evidence="1">Ya'a_city_454_Pm</strain>
        <tissue evidence="1">Whole body</tissue>
    </source>
</reference>
<gene>
    <name evidence="1" type="ORF">RR48_00255</name>
</gene>
<dbReference type="InParanoid" id="A0A0N0PF60"/>
<evidence type="ECO:0000313" key="2">
    <source>
        <dbReference type="Proteomes" id="UP000053240"/>
    </source>
</evidence>
<dbReference type="InterPro" id="IPR015816">
    <property type="entry name" value="Vitellinogen_b-sht_N"/>
</dbReference>
<keyword evidence="2" id="KW-1185">Reference proteome</keyword>
<dbReference type="EMBL" id="LADJ01003006">
    <property type="protein sequence ID" value="KPJ20861.1"/>
    <property type="molecule type" value="Genomic_DNA"/>
</dbReference>
<organism evidence="1 2">
    <name type="scientific">Papilio machaon</name>
    <name type="common">Old World swallowtail butterfly</name>
    <dbReference type="NCBI Taxonomy" id="76193"/>
    <lineage>
        <taxon>Eukaryota</taxon>
        <taxon>Metazoa</taxon>
        <taxon>Ecdysozoa</taxon>
        <taxon>Arthropoda</taxon>
        <taxon>Hexapoda</taxon>
        <taxon>Insecta</taxon>
        <taxon>Pterygota</taxon>
        <taxon>Neoptera</taxon>
        <taxon>Endopterygota</taxon>
        <taxon>Lepidoptera</taxon>
        <taxon>Glossata</taxon>
        <taxon>Ditrysia</taxon>
        <taxon>Papilionoidea</taxon>
        <taxon>Papilionidae</taxon>
        <taxon>Papilioninae</taxon>
        <taxon>Papilio</taxon>
    </lineage>
</organism>
<protein>
    <submittedName>
        <fullName evidence="1">Uncharacterized protein</fullName>
    </submittedName>
</protein>